<proteinExistence type="predicted"/>
<dbReference type="RefSeq" id="WP_394825203.1">
    <property type="nucleotide sequence ID" value="NZ_CP089984.1"/>
</dbReference>
<keyword evidence="1" id="KW-0812">Transmembrane</keyword>
<evidence type="ECO:0000256" key="1">
    <source>
        <dbReference type="SAM" id="Phobius"/>
    </source>
</evidence>
<evidence type="ECO:0000313" key="2">
    <source>
        <dbReference type="EMBL" id="WXB15571.1"/>
    </source>
</evidence>
<keyword evidence="1" id="KW-1133">Transmembrane helix</keyword>
<reference evidence="2 3" key="1">
    <citation type="submission" date="2021-12" db="EMBL/GenBank/DDBJ databases">
        <title>Discovery of the Pendulisporaceae a myxobacterial family with distinct sporulation behavior and unique specialized metabolism.</title>
        <authorList>
            <person name="Garcia R."/>
            <person name="Popoff A."/>
            <person name="Bader C.D."/>
            <person name="Loehr J."/>
            <person name="Walesch S."/>
            <person name="Walt C."/>
            <person name="Boldt J."/>
            <person name="Bunk B."/>
            <person name="Haeckl F.J.F.P.J."/>
            <person name="Gunesch A.P."/>
            <person name="Birkelbach J."/>
            <person name="Nuebel U."/>
            <person name="Pietschmann T."/>
            <person name="Bach T."/>
            <person name="Mueller R."/>
        </authorList>
    </citation>
    <scope>NUCLEOTIDE SEQUENCE [LARGE SCALE GENOMIC DNA]</scope>
    <source>
        <strain evidence="2 3">MSr11954</strain>
    </source>
</reference>
<feature type="transmembrane region" description="Helical" evidence="1">
    <location>
        <begin position="56"/>
        <end position="74"/>
    </location>
</feature>
<keyword evidence="1" id="KW-0472">Membrane</keyword>
<name>A0ABZ2M0L2_9BACT</name>
<dbReference type="EMBL" id="CP089984">
    <property type="protein sequence ID" value="WXB15571.1"/>
    <property type="molecule type" value="Genomic_DNA"/>
</dbReference>
<accession>A0ABZ2M0L2</accession>
<feature type="transmembrane region" description="Helical" evidence="1">
    <location>
        <begin position="21"/>
        <end position="44"/>
    </location>
</feature>
<gene>
    <name evidence="2" type="ORF">LZC94_48110</name>
</gene>
<dbReference type="Proteomes" id="UP001370348">
    <property type="component" value="Chromosome"/>
</dbReference>
<organism evidence="2 3">
    <name type="scientific">Pendulispora albinea</name>
    <dbReference type="NCBI Taxonomy" id="2741071"/>
    <lineage>
        <taxon>Bacteria</taxon>
        <taxon>Pseudomonadati</taxon>
        <taxon>Myxococcota</taxon>
        <taxon>Myxococcia</taxon>
        <taxon>Myxococcales</taxon>
        <taxon>Sorangiineae</taxon>
        <taxon>Pendulisporaceae</taxon>
        <taxon>Pendulispora</taxon>
    </lineage>
</organism>
<evidence type="ECO:0000313" key="3">
    <source>
        <dbReference type="Proteomes" id="UP001370348"/>
    </source>
</evidence>
<protein>
    <submittedName>
        <fullName evidence="2">Uncharacterized protein</fullName>
    </submittedName>
</protein>
<keyword evidence="3" id="KW-1185">Reference proteome</keyword>
<sequence>MAKKRFRQAARHERRFFPQSSANPILVRLIGAVGAMSLGAGAFGQFASDAPEPSKVTPWLLAGGAALFGFAIWWGTSGDPVLRVGAGGAGIDRGTIRRIPWHATSKVSWDGANKAVVVQGRDEADQELIIRARVASQPQAAAWIVKEARERVPHTVEVPEDADIPAAVDDPTDVLPMDPLQVVGRRCAESNKSIAYEPDARVCTRCERVYHKDFVPKTCECGAALGHLREKSA</sequence>